<feature type="region of interest" description="Disordered" evidence="1">
    <location>
        <begin position="443"/>
        <end position="561"/>
    </location>
</feature>
<proteinExistence type="predicted"/>
<feature type="compositionally biased region" description="Basic and acidic residues" evidence="1">
    <location>
        <begin position="675"/>
        <end position="710"/>
    </location>
</feature>
<feature type="compositionally biased region" description="Polar residues" evidence="1">
    <location>
        <begin position="528"/>
        <end position="539"/>
    </location>
</feature>
<dbReference type="AlphaFoldDB" id="A0A074XHA1"/>
<dbReference type="GeneID" id="25410214"/>
<dbReference type="Proteomes" id="UP000027730">
    <property type="component" value="Unassembled WGS sequence"/>
</dbReference>
<dbReference type="STRING" id="1043004.A0A074XHA1"/>
<evidence type="ECO:0000313" key="2">
    <source>
        <dbReference type="EMBL" id="KEQ73951.1"/>
    </source>
</evidence>
<evidence type="ECO:0000256" key="1">
    <source>
        <dbReference type="SAM" id="MobiDB-lite"/>
    </source>
</evidence>
<keyword evidence="3" id="KW-1185">Reference proteome</keyword>
<feature type="region of interest" description="Disordered" evidence="1">
    <location>
        <begin position="658"/>
        <end position="710"/>
    </location>
</feature>
<feature type="compositionally biased region" description="Polar residues" evidence="1">
    <location>
        <begin position="658"/>
        <end position="673"/>
    </location>
</feature>
<name>A0A074XHA1_9PEZI</name>
<dbReference type="OrthoDB" id="3909685at2759"/>
<dbReference type="EMBL" id="KL584708">
    <property type="protein sequence ID" value="KEQ73951.1"/>
    <property type="molecule type" value="Genomic_DNA"/>
</dbReference>
<feature type="compositionally biased region" description="Low complexity" evidence="1">
    <location>
        <begin position="506"/>
        <end position="527"/>
    </location>
</feature>
<feature type="compositionally biased region" description="Basic and acidic residues" evidence="1">
    <location>
        <begin position="575"/>
        <end position="586"/>
    </location>
</feature>
<protein>
    <submittedName>
        <fullName evidence="2">Uncharacterized protein</fullName>
    </submittedName>
</protein>
<feature type="region of interest" description="Disordered" evidence="1">
    <location>
        <begin position="575"/>
        <end position="606"/>
    </location>
</feature>
<dbReference type="HOGENOM" id="CLU_383543_0_0_1"/>
<reference evidence="2 3" key="1">
    <citation type="journal article" date="2014" name="BMC Genomics">
        <title>Genome sequencing of four Aureobasidium pullulans varieties: biotechnological potential, stress tolerance, and description of new species.</title>
        <authorList>
            <person name="Gostin Ar C."/>
            <person name="Ohm R.A."/>
            <person name="Kogej T."/>
            <person name="Sonjak S."/>
            <person name="Turk M."/>
            <person name="Zajc J."/>
            <person name="Zalar P."/>
            <person name="Grube M."/>
            <person name="Sun H."/>
            <person name="Han J."/>
            <person name="Sharma A."/>
            <person name="Chiniquy J."/>
            <person name="Ngan C.Y."/>
            <person name="Lipzen A."/>
            <person name="Barry K."/>
            <person name="Grigoriev I.V."/>
            <person name="Gunde-Cimerman N."/>
        </authorList>
    </citation>
    <scope>NUCLEOTIDE SEQUENCE [LARGE SCALE GENOMIC DNA]</scope>
    <source>
        <strain evidence="2 3">CBS 147.97</strain>
    </source>
</reference>
<gene>
    <name evidence="2" type="ORF">M436DRAFT_44755</name>
</gene>
<sequence>MAQRITMPPAEVYSRYAMSPEHPRTSGDVLIDVVEGSDSDHDHHPEKRIFSTGRKRQFAPIVASFHCWTLTKAAPRTRDDALSWKRAERVQMTLSSDELGSQVKKQLKIRSLTEMYEALSMDQRQQVEVLLKEKRRDETNKYACWEIAAIHREVRNNMRTRIRETTFIRVILSREDKRKVESAATEHKATKASSASNISDLNNLPELLLRPVEKNDDQDAYARRKEFNKRPKVKKDSREDVIEVVAVPSIESPLAINVPPTPNTVPSDQLQHYPAWSNRDTLWQPSIDHGHEYTAQHLNQCSPQQAINAQQTQQPYHIQNALPHMVNMNQDTRTEMRGERYEQTWSHHHNHHHPSPWLAQQPPALPRAFGYDSHDMPTQQHSEGVATHESPSIYKSRPTSSEQDYFGQQFERPYAVVAEPFFAQQPQNPNGNVVPLVTHPYSEGQQARRASPSAKIQVSSDSDWPDYDPTTDQSPLPTLQPHQHTTYDKQSAGRSRREDVLFWRTQTQLSDSHSASSLDDQSSTLASPEQSSPLTSVSGDGTGVNHKWTNEPASRYDENTRPVPERFGKQLAAHDFLRPHQDRQREQTPVPPRRTRNDYRPSTDRNVSFEDVPFQIPDVQNAPPHTSTYYPEAYARPSAPDPPKAKANFQTYHPQRYQPSRQYTEPENASMLESLSERLDNMELRQAESATRRAVEAAQKRREAEKKEAYERGIEDAMAWKARSGRFGGFD</sequence>
<accession>A0A074XHA1</accession>
<feature type="compositionally biased region" description="Polar residues" evidence="1">
    <location>
        <begin position="470"/>
        <end position="493"/>
    </location>
</feature>
<feature type="region of interest" description="Disordered" evidence="1">
    <location>
        <begin position="343"/>
        <end position="404"/>
    </location>
</feature>
<dbReference type="RefSeq" id="XP_013427912.1">
    <property type="nucleotide sequence ID" value="XM_013572458.1"/>
</dbReference>
<evidence type="ECO:0000313" key="3">
    <source>
        <dbReference type="Proteomes" id="UP000027730"/>
    </source>
</evidence>
<organism evidence="2 3">
    <name type="scientific">Aureobasidium namibiae CBS 147.97</name>
    <dbReference type="NCBI Taxonomy" id="1043004"/>
    <lineage>
        <taxon>Eukaryota</taxon>
        <taxon>Fungi</taxon>
        <taxon>Dikarya</taxon>
        <taxon>Ascomycota</taxon>
        <taxon>Pezizomycotina</taxon>
        <taxon>Dothideomycetes</taxon>
        <taxon>Dothideomycetidae</taxon>
        <taxon>Dothideales</taxon>
        <taxon>Saccotheciaceae</taxon>
        <taxon>Aureobasidium</taxon>
    </lineage>
</organism>